<dbReference type="PANTHER" id="PTHR10039">
    <property type="entry name" value="AMELOGENIN"/>
    <property type="match status" value="1"/>
</dbReference>
<accession>A0A2H3AS22</accession>
<dbReference type="AlphaFoldDB" id="A0A2H3AS22"/>
<dbReference type="Proteomes" id="UP000218334">
    <property type="component" value="Unassembled WGS sequence"/>
</dbReference>
<evidence type="ECO:0000259" key="2">
    <source>
        <dbReference type="Pfam" id="PF24883"/>
    </source>
</evidence>
<keyword evidence="1" id="KW-0677">Repeat</keyword>
<name>A0A2H3AS22_9AGAR</name>
<dbReference type="STRING" id="1076256.A0A2H3AS22"/>
<evidence type="ECO:0000256" key="1">
    <source>
        <dbReference type="ARBA" id="ARBA00022737"/>
    </source>
</evidence>
<evidence type="ECO:0000313" key="3">
    <source>
        <dbReference type="EMBL" id="PBK59544.1"/>
    </source>
</evidence>
<gene>
    <name evidence="3" type="ORF">ARMSODRAFT_852246</name>
</gene>
<sequence>SRLAAFIRYDRTLYRDSSELITSIAYSLGMFDQRIGIAIVKALTESPAAVKMAASESRTQFRLLLQEPLETIPELQDEGPLVVIIDGLDESDVSTELLEVLADGFGPMLPFMRLIVSSRPEEKISRVFKKRQHGFHHFPLDTSSDEVKGDIRHFIQQRFNSIEDKHVWGMYKEQDVVIQLAERASGLFIWAATVCSFLCDFPSLRRLEALLETTIPADATEALTTLYRTALDTVVSEVSGRKEDIRQCIRAVLGAL</sequence>
<dbReference type="PANTHER" id="PTHR10039:SF14">
    <property type="entry name" value="NACHT DOMAIN-CONTAINING PROTEIN"/>
    <property type="match status" value="1"/>
</dbReference>
<reference evidence="4" key="1">
    <citation type="journal article" date="2017" name="Nat. Ecol. Evol.">
        <title>Genome expansion and lineage-specific genetic innovations in the forest pathogenic fungi Armillaria.</title>
        <authorList>
            <person name="Sipos G."/>
            <person name="Prasanna A.N."/>
            <person name="Walter M.C."/>
            <person name="O'Connor E."/>
            <person name="Balint B."/>
            <person name="Krizsan K."/>
            <person name="Kiss B."/>
            <person name="Hess J."/>
            <person name="Varga T."/>
            <person name="Slot J."/>
            <person name="Riley R."/>
            <person name="Boka B."/>
            <person name="Rigling D."/>
            <person name="Barry K."/>
            <person name="Lee J."/>
            <person name="Mihaltcheva S."/>
            <person name="LaButti K."/>
            <person name="Lipzen A."/>
            <person name="Waldron R."/>
            <person name="Moloney N.M."/>
            <person name="Sperisen C."/>
            <person name="Kredics L."/>
            <person name="Vagvoelgyi C."/>
            <person name="Patrignani A."/>
            <person name="Fitzpatrick D."/>
            <person name="Nagy I."/>
            <person name="Doyle S."/>
            <person name="Anderson J.B."/>
            <person name="Grigoriev I.V."/>
            <person name="Gueldener U."/>
            <person name="Muensterkoetter M."/>
            <person name="Nagy L.G."/>
        </authorList>
    </citation>
    <scope>NUCLEOTIDE SEQUENCE [LARGE SCALE GENOMIC DNA]</scope>
    <source>
        <strain evidence="4">28-4</strain>
    </source>
</reference>
<dbReference type="EMBL" id="KZ293502">
    <property type="protein sequence ID" value="PBK59544.1"/>
    <property type="molecule type" value="Genomic_DNA"/>
</dbReference>
<evidence type="ECO:0000313" key="4">
    <source>
        <dbReference type="Proteomes" id="UP000218334"/>
    </source>
</evidence>
<protein>
    <recommendedName>
        <fullName evidence="2">Nephrocystin 3-like N-terminal domain-containing protein</fullName>
    </recommendedName>
</protein>
<feature type="domain" description="Nephrocystin 3-like N-terminal" evidence="2">
    <location>
        <begin position="5"/>
        <end position="119"/>
    </location>
</feature>
<dbReference type="SUPFAM" id="SSF52540">
    <property type="entry name" value="P-loop containing nucleoside triphosphate hydrolases"/>
    <property type="match status" value="1"/>
</dbReference>
<feature type="non-terminal residue" evidence="3">
    <location>
        <position position="1"/>
    </location>
</feature>
<dbReference type="Pfam" id="PF24883">
    <property type="entry name" value="NPHP3_N"/>
    <property type="match status" value="1"/>
</dbReference>
<dbReference type="InterPro" id="IPR027417">
    <property type="entry name" value="P-loop_NTPase"/>
</dbReference>
<dbReference type="InterPro" id="IPR056884">
    <property type="entry name" value="NPHP3-like_N"/>
</dbReference>
<feature type="non-terminal residue" evidence="3">
    <location>
        <position position="256"/>
    </location>
</feature>
<keyword evidence="4" id="KW-1185">Reference proteome</keyword>
<organism evidence="3 4">
    <name type="scientific">Armillaria solidipes</name>
    <dbReference type="NCBI Taxonomy" id="1076256"/>
    <lineage>
        <taxon>Eukaryota</taxon>
        <taxon>Fungi</taxon>
        <taxon>Dikarya</taxon>
        <taxon>Basidiomycota</taxon>
        <taxon>Agaricomycotina</taxon>
        <taxon>Agaricomycetes</taxon>
        <taxon>Agaricomycetidae</taxon>
        <taxon>Agaricales</taxon>
        <taxon>Marasmiineae</taxon>
        <taxon>Physalacriaceae</taxon>
        <taxon>Armillaria</taxon>
    </lineage>
</organism>
<proteinExistence type="predicted"/>